<proteinExistence type="predicted"/>
<comment type="caution">
    <text evidence="3">The sequence shown here is derived from an EMBL/GenBank/DDBJ whole genome shotgun (WGS) entry which is preliminary data.</text>
</comment>
<dbReference type="Pfam" id="PF21027">
    <property type="entry name" value="Sde0182_C"/>
    <property type="match status" value="1"/>
</dbReference>
<evidence type="ECO:0000259" key="2">
    <source>
        <dbReference type="Pfam" id="PF21027"/>
    </source>
</evidence>
<reference evidence="3 4" key="1">
    <citation type="submission" date="2020-08" db="EMBL/GenBank/DDBJ databases">
        <title>Sphingobacterium sp. DN00404 isolated from aquaculture water.</title>
        <authorList>
            <person name="Zhang M."/>
        </authorList>
    </citation>
    <scope>NUCLEOTIDE SEQUENCE [LARGE SCALE GENOMIC DNA]</scope>
    <source>
        <strain evidence="3 4">KCTC 32294</strain>
    </source>
</reference>
<dbReference type="InterPro" id="IPR048527">
    <property type="entry name" value="Sde182_C"/>
</dbReference>
<sequence length="463" mass="52735">MVWCTLPAVNAQQKNRLIVLTDIGGDPDDQMSMVRLMTYANHFDIEGLIATPHGPDYRVEPEYIDRIVTAYGKVRDNLELHEPGYPTAAYLKEQIAQGIERDGMDAVGEGKDSPGSERLIQSVDNEDQRPLWVTVWGGPNVLAQALWKVRKTRSPEELAEFVAKLRVYAISDQDNSGPWIRKEFPDLFYIVTPGVNAGGGFHHATWIAIGGDKFHGRFGGADFSLVTNEWLDKNIREKGPLGELYPRWEFMMEGDTPSFFHLINNGLSHPDRPDWGGWGGRYELYTPKTEKWFLEPETRPIWTNVQDEVLGIDGEWHTTNHATIWRWRSAYQNDFAARMDWTIKPYDKTNHPPIVKLDHPEYIKAKPGERVKLSATSTIDPDGDALSFEWFCYEEPGTRRMSNSATGVKHAIYAFDQPQAWLDVKTSRVMPPGTGTMHIILAVTDHGTPRLTRYKRVIIDVQE</sequence>
<dbReference type="Pfam" id="PF07632">
    <property type="entry name" value="Sde182_NH-like"/>
    <property type="match status" value="1"/>
</dbReference>
<dbReference type="EMBL" id="JACNYK010000001">
    <property type="protein sequence ID" value="MBD1424093.1"/>
    <property type="molecule type" value="Genomic_DNA"/>
</dbReference>
<feature type="domain" description="Cellulose-binding Sde182 C-terminal" evidence="2">
    <location>
        <begin position="371"/>
        <end position="461"/>
    </location>
</feature>
<evidence type="ECO:0000313" key="4">
    <source>
        <dbReference type="Proteomes" id="UP000606494"/>
    </source>
</evidence>
<dbReference type="InterPro" id="IPR013783">
    <property type="entry name" value="Ig-like_fold"/>
</dbReference>
<protein>
    <submittedName>
        <fullName evidence="3">DUF1593 domain-containing protein</fullName>
    </submittedName>
</protein>
<accession>A0ABR7XYI7</accession>
<evidence type="ECO:0000313" key="3">
    <source>
        <dbReference type="EMBL" id="MBD1424093.1"/>
    </source>
</evidence>
<gene>
    <name evidence="3" type="ORF">H8B17_00750</name>
</gene>
<dbReference type="Gene3D" id="3.90.245.10">
    <property type="entry name" value="Ribonucleoside hydrolase-like"/>
    <property type="match status" value="1"/>
</dbReference>
<organism evidence="3 4">
    <name type="scientific">Sphingobacterium arenae</name>
    <dbReference type="NCBI Taxonomy" id="1280598"/>
    <lineage>
        <taxon>Bacteria</taxon>
        <taxon>Pseudomonadati</taxon>
        <taxon>Bacteroidota</taxon>
        <taxon>Sphingobacteriia</taxon>
        <taxon>Sphingobacteriales</taxon>
        <taxon>Sphingobacteriaceae</taxon>
        <taxon>Sphingobacterium</taxon>
    </lineage>
</organism>
<dbReference type="InterPro" id="IPR011483">
    <property type="entry name" value="Sde182_NH-like"/>
</dbReference>
<name>A0ABR7XYI7_9SPHI</name>
<dbReference type="InterPro" id="IPR036452">
    <property type="entry name" value="Ribo_hydro-like"/>
</dbReference>
<evidence type="ECO:0000259" key="1">
    <source>
        <dbReference type="Pfam" id="PF07632"/>
    </source>
</evidence>
<feature type="domain" description="Cellulose-binding Sde182 nucleoside hydrolase-like" evidence="1">
    <location>
        <begin position="16"/>
        <end position="282"/>
    </location>
</feature>
<keyword evidence="4" id="KW-1185">Reference proteome</keyword>
<dbReference type="SUPFAM" id="SSF53590">
    <property type="entry name" value="Nucleoside hydrolase"/>
    <property type="match status" value="1"/>
</dbReference>
<dbReference type="Gene3D" id="2.60.40.10">
    <property type="entry name" value="Immunoglobulins"/>
    <property type="match status" value="1"/>
</dbReference>
<dbReference type="Proteomes" id="UP000606494">
    <property type="component" value="Unassembled WGS sequence"/>
</dbReference>